<dbReference type="GO" id="GO:0005536">
    <property type="term" value="F:D-glucose binding"/>
    <property type="evidence" value="ECO:0007669"/>
    <property type="project" value="InterPro"/>
</dbReference>
<organism evidence="4 5">
    <name type="scientific">Asticcacaulis biprosthecium C19</name>
    <dbReference type="NCBI Taxonomy" id="715226"/>
    <lineage>
        <taxon>Bacteria</taxon>
        <taxon>Pseudomonadati</taxon>
        <taxon>Pseudomonadota</taxon>
        <taxon>Alphaproteobacteria</taxon>
        <taxon>Caulobacterales</taxon>
        <taxon>Caulobacteraceae</taxon>
        <taxon>Asticcacaulis</taxon>
    </lineage>
</organism>
<dbReference type="Proteomes" id="UP000006512">
    <property type="component" value="Unassembled WGS sequence"/>
</dbReference>
<evidence type="ECO:0000313" key="4">
    <source>
        <dbReference type="EMBL" id="EGF91813.1"/>
    </source>
</evidence>
<evidence type="ECO:0000313" key="5">
    <source>
        <dbReference type="Proteomes" id="UP000006512"/>
    </source>
</evidence>
<keyword evidence="2 4" id="KW-0418">Kinase</keyword>
<proteinExistence type="inferred from homology"/>
<dbReference type="GO" id="GO:0004340">
    <property type="term" value="F:glucokinase activity"/>
    <property type="evidence" value="ECO:0007669"/>
    <property type="project" value="InterPro"/>
</dbReference>
<dbReference type="AlphaFoldDB" id="F4QIQ4"/>
<dbReference type="SUPFAM" id="SSF53067">
    <property type="entry name" value="Actin-like ATPase domain"/>
    <property type="match status" value="1"/>
</dbReference>
<comment type="similarity">
    <text evidence="3">Belongs to the bacterial glucokinase family.</text>
</comment>
<dbReference type="InterPro" id="IPR043129">
    <property type="entry name" value="ATPase_NBD"/>
</dbReference>
<dbReference type="PANTHER" id="PTHR47690">
    <property type="entry name" value="GLUCOKINASE"/>
    <property type="match status" value="1"/>
</dbReference>
<protein>
    <submittedName>
        <fullName evidence="4">Glucokinase family protein</fullName>
    </submittedName>
</protein>
<keyword evidence="5" id="KW-1185">Reference proteome</keyword>
<dbReference type="PANTHER" id="PTHR47690:SF1">
    <property type="entry name" value="GLUCOKINASE"/>
    <property type="match status" value="1"/>
</dbReference>
<dbReference type="Gene3D" id="3.30.420.40">
    <property type="match status" value="1"/>
</dbReference>
<evidence type="ECO:0000256" key="2">
    <source>
        <dbReference type="ARBA" id="ARBA00022777"/>
    </source>
</evidence>
<reference evidence="5" key="1">
    <citation type="submission" date="2011-03" db="EMBL/GenBank/DDBJ databases">
        <title>Draft genome sequence of Brevundimonas diminuta.</title>
        <authorList>
            <person name="Brown P.J.B."/>
            <person name="Buechlein A."/>
            <person name="Hemmerich C."/>
            <person name="Brun Y.V."/>
        </authorList>
    </citation>
    <scope>NUCLEOTIDE SEQUENCE [LARGE SCALE GENOMIC DNA]</scope>
    <source>
        <strain evidence="5">C19</strain>
    </source>
</reference>
<dbReference type="RefSeq" id="WP_006270979.1">
    <property type="nucleotide sequence ID" value="NZ_GL883077.1"/>
</dbReference>
<dbReference type="CDD" id="cd24008">
    <property type="entry name" value="ASKHA_NBD_GLK"/>
    <property type="match status" value="1"/>
</dbReference>
<gene>
    <name evidence="4" type="ORF">ABI_02450</name>
</gene>
<dbReference type="Pfam" id="PF02685">
    <property type="entry name" value="Glucokinase"/>
    <property type="match status" value="1"/>
</dbReference>
<dbReference type="GO" id="GO:0005829">
    <property type="term" value="C:cytosol"/>
    <property type="evidence" value="ECO:0007669"/>
    <property type="project" value="TreeGrafter"/>
</dbReference>
<dbReference type="GO" id="GO:0006096">
    <property type="term" value="P:glycolytic process"/>
    <property type="evidence" value="ECO:0007669"/>
    <property type="project" value="InterPro"/>
</dbReference>
<evidence type="ECO:0000256" key="3">
    <source>
        <dbReference type="RuleBase" id="RU004046"/>
    </source>
</evidence>
<dbReference type="GO" id="GO:0005524">
    <property type="term" value="F:ATP binding"/>
    <property type="evidence" value="ECO:0007669"/>
    <property type="project" value="InterPro"/>
</dbReference>
<name>F4QIQ4_9CAUL</name>
<dbReference type="eggNOG" id="COG0837">
    <property type="taxonomic scope" value="Bacteria"/>
</dbReference>
<dbReference type="InterPro" id="IPR050201">
    <property type="entry name" value="Bacterial_glucokinase"/>
</dbReference>
<accession>F4QIQ4</accession>
<evidence type="ECO:0000256" key="1">
    <source>
        <dbReference type="ARBA" id="ARBA00022679"/>
    </source>
</evidence>
<keyword evidence="1" id="KW-0808">Transferase</keyword>
<dbReference type="InterPro" id="IPR003836">
    <property type="entry name" value="Glucokinase"/>
</dbReference>
<dbReference type="Gene3D" id="3.40.367.20">
    <property type="match status" value="1"/>
</dbReference>
<sequence length="315" mass="33881">MSDHVLLCDIAIGAEVELALTRPGSRPPEATPYSCPDRASFDEALLDFLAQNGQPGLMGVAISSRGWERKGMLQLPQEGMSIVRDDIRALLGVQRINLVNNFVARALAIPRLNSHEVEKICGDEPIDEQVIAVLGPHHGLGLAALAPDGAGSWTAIPCEGGHSDLPVTTDREWQVRQVFARRHGHVAREYAISLEGLVHVWAALSELDGDEVVRKSPEEIVALASIGDSRALEAVQLSMGWLAAMASDVGLILGARGGIYLTGDLMDLIGDLFDADAFCQRYTAKGRLSGYVAEIPVYKTLANQLEIIGLATLFD</sequence>
<dbReference type="HOGENOM" id="CLU_042582_1_0_5"/>
<dbReference type="STRING" id="715226.ABI_02450"/>
<dbReference type="OrthoDB" id="9800595at2"/>
<dbReference type="EMBL" id="GL883077">
    <property type="protein sequence ID" value="EGF91813.1"/>
    <property type="molecule type" value="Genomic_DNA"/>
</dbReference>